<reference evidence="1 2" key="1">
    <citation type="submission" date="2017-06" db="EMBL/GenBank/DDBJ databases">
        <authorList>
            <person name="Kim H.J."/>
            <person name="Triplett B.A."/>
        </authorList>
    </citation>
    <scope>NUCLEOTIDE SEQUENCE [LARGE SCALE GENOMIC DNA]</scope>
</reference>
<dbReference type="RefSeq" id="YP_009612122.1">
    <property type="nucleotide sequence ID" value="NC_042013.1"/>
</dbReference>
<keyword evidence="2" id="KW-1185">Reference proteome</keyword>
<dbReference type="SUPFAM" id="SSF57938">
    <property type="entry name" value="DnaJ/Hsp40 cysteine-rich domain"/>
    <property type="match status" value="1"/>
</dbReference>
<protein>
    <submittedName>
        <fullName evidence="1">Uncharacterized protein</fullName>
    </submittedName>
</protein>
<dbReference type="InterPro" id="IPR036410">
    <property type="entry name" value="HSP_DnaJ_Cys-rich_dom_sf"/>
</dbReference>
<dbReference type="EMBL" id="MF403008">
    <property type="protein sequence ID" value="AUZ95216.1"/>
    <property type="molecule type" value="Genomic_DNA"/>
</dbReference>
<name>A0A2L0V0B9_9CAUD</name>
<evidence type="ECO:0000313" key="1">
    <source>
        <dbReference type="EMBL" id="AUZ95216.1"/>
    </source>
</evidence>
<sequence length="42" mass="4377">MAKRFKIVPKATEKKCTACNGSGHYDCAGSPKCVSCNGTGVK</sequence>
<proteinExistence type="predicted"/>
<dbReference type="KEGG" id="vg:40088460"/>
<evidence type="ECO:0000313" key="2">
    <source>
        <dbReference type="Proteomes" id="UP000223025"/>
    </source>
</evidence>
<organism evidence="1 2">
    <name type="scientific">Agrobacterium phage Atu_ph07</name>
    <dbReference type="NCBI Taxonomy" id="2024264"/>
    <lineage>
        <taxon>Viruses</taxon>
        <taxon>Duplodnaviria</taxon>
        <taxon>Heunggongvirae</taxon>
        <taxon>Uroviricota</taxon>
        <taxon>Caudoviricetes</taxon>
        <taxon>Polybotosvirus</taxon>
        <taxon>Polybotosvirus Atuph07</taxon>
    </lineage>
</organism>
<dbReference type="GeneID" id="40088460"/>
<accession>A0A2L0V0B9</accession>
<dbReference type="Proteomes" id="UP000223025">
    <property type="component" value="Segment"/>
</dbReference>